<dbReference type="SUPFAM" id="SSF69065">
    <property type="entry name" value="RNase III domain-like"/>
    <property type="match status" value="1"/>
</dbReference>
<keyword evidence="3 5" id="KW-0378">Hydrolase</keyword>
<dbReference type="PIRSF" id="PIRSF005520">
    <property type="entry name" value="UCP005520"/>
    <property type="match status" value="1"/>
</dbReference>
<accession>A0A645H1F0</accession>
<dbReference type="Gene3D" id="1.10.1520.10">
    <property type="entry name" value="Ribonuclease III domain"/>
    <property type="match status" value="1"/>
</dbReference>
<dbReference type="HAMAP" id="MF_01468">
    <property type="entry name" value="RNase_Mini_III"/>
    <property type="match status" value="1"/>
</dbReference>
<dbReference type="GO" id="GO:0004525">
    <property type="term" value="F:ribonuclease III activity"/>
    <property type="evidence" value="ECO:0007669"/>
    <property type="project" value="InterPro"/>
</dbReference>
<evidence type="ECO:0000259" key="4">
    <source>
        <dbReference type="Pfam" id="PF00636"/>
    </source>
</evidence>
<evidence type="ECO:0000256" key="3">
    <source>
        <dbReference type="ARBA" id="ARBA00022801"/>
    </source>
</evidence>
<dbReference type="InterPro" id="IPR008226">
    <property type="entry name" value="Mini3_fam"/>
</dbReference>
<keyword evidence="2" id="KW-0255">Endonuclease</keyword>
<reference evidence="5" key="1">
    <citation type="submission" date="2019-08" db="EMBL/GenBank/DDBJ databases">
        <authorList>
            <person name="Kucharzyk K."/>
            <person name="Murdoch R.W."/>
            <person name="Higgins S."/>
            <person name="Loffler F."/>
        </authorList>
    </citation>
    <scope>NUCLEOTIDE SEQUENCE</scope>
</reference>
<dbReference type="EMBL" id="VSSQ01085062">
    <property type="protein sequence ID" value="MPN32847.1"/>
    <property type="molecule type" value="Genomic_DNA"/>
</dbReference>
<evidence type="ECO:0000256" key="1">
    <source>
        <dbReference type="ARBA" id="ARBA00022722"/>
    </source>
</evidence>
<organism evidence="5">
    <name type="scientific">bioreactor metagenome</name>
    <dbReference type="NCBI Taxonomy" id="1076179"/>
    <lineage>
        <taxon>unclassified sequences</taxon>
        <taxon>metagenomes</taxon>
        <taxon>ecological metagenomes</taxon>
    </lineage>
</organism>
<dbReference type="InterPro" id="IPR000999">
    <property type="entry name" value="RNase_III_dom"/>
</dbReference>
<dbReference type="PANTHER" id="PTHR34276:SF1">
    <property type="entry name" value="MINI-RIBONUCLEASE 3"/>
    <property type="match status" value="1"/>
</dbReference>
<dbReference type="PANTHER" id="PTHR34276">
    <property type="entry name" value="MINI-RIBONUCLEASE 3"/>
    <property type="match status" value="1"/>
</dbReference>
<evidence type="ECO:0000313" key="5">
    <source>
        <dbReference type="EMBL" id="MPN32847.1"/>
    </source>
</evidence>
<feature type="domain" description="RNase III" evidence="4">
    <location>
        <begin position="10"/>
        <end position="107"/>
    </location>
</feature>
<dbReference type="InterPro" id="IPR036389">
    <property type="entry name" value="RNase_III_sf"/>
</dbReference>
<keyword evidence="1" id="KW-0540">Nuclease</keyword>
<gene>
    <name evidence="5" type="primary">mrnC_24</name>
    <name evidence="5" type="ORF">SDC9_180329</name>
</gene>
<dbReference type="AlphaFoldDB" id="A0A645H1F0"/>
<dbReference type="GO" id="GO:0006396">
    <property type="term" value="P:RNA processing"/>
    <property type="evidence" value="ECO:0007669"/>
    <property type="project" value="InterPro"/>
</dbReference>
<protein>
    <submittedName>
        <fullName evidence="5">Mini-ribonuclease 3</fullName>
        <ecNumber evidence="5">3.1.26.-</ecNumber>
    </submittedName>
</protein>
<sequence>MLAEEMSGGVLAFIGDAVMTLMVREYLVSLGYTKAKQLQELSITYVSAKAQAEFMKALSPLLSEEEKIIFRRGRNYKCHSAPRNTDTADYHAATGLEALWGYWHLKHQDARIDEVFQLMIKEKAFQF</sequence>
<dbReference type="EC" id="3.1.26.-" evidence="5"/>
<dbReference type="Pfam" id="PF00636">
    <property type="entry name" value="Ribonuclease_3"/>
    <property type="match status" value="1"/>
</dbReference>
<evidence type="ECO:0000256" key="2">
    <source>
        <dbReference type="ARBA" id="ARBA00022759"/>
    </source>
</evidence>
<name>A0A645H1F0_9ZZZZ</name>
<comment type="caution">
    <text evidence="5">The sequence shown here is derived from an EMBL/GenBank/DDBJ whole genome shotgun (WGS) entry which is preliminary data.</text>
</comment>
<proteinExistence type="inferred from homology"/>